<reference evidence="2 3" key="1">
    <citation type="journal article" date="2016" name="Nat. Commun.">
        <title>Thousands of microbial genomes shed light on interconnected biogeochemical processes in an aquifer system.</title>
        <authorList>
            <person name="Anantharaman K."/>
            <person name="Brown C.T."/>
            <person name="Hug L.A."/>
            <person name="Sharon I."/>
            <person name="Castelle C.J."/>
            <person name="Probst A.J."/>
            <person name="Thomas B.C."/>
            <person name="Singh A."/>
            <person name="Wilkins M.J."/>
            <person name="Karaoz U."/>
            <person name="Brodie E.L."/>
            <person name="Williams K.H."/>
            <person name="Hubbard S.S."/>
            <person name="Banfield J.F."/>
        </authorList>
    </citation>
    <scope>NUCLEOTIDE SEQUENCE [LARGE SCALE GENOMIC DNA]</scope>
</reference>
<dbReference type="GO" id="GO:0003677">
    <property type="term" value="F:DNA binding"/>
    <property type="evidence" value="ECO:0007669"/>
    <property type="project" value="InterPro"/>
</dbReference>
<dbReference type="EMBL" id="MGGB01000037">
    <property type="protein sequence ID" value="OGM18741.1"/>
    <property type="molecule type" value="Genomic_DNA"/>
</dbReference>
<gene>
    <name evidence="2" type="ORF">A2685_02170</name>
</gene>
<accession>A0A1F7XUP8</accession>
<dbReference type="SUPFAM" id="SSF82607">
    <property type="entry name" value="YbaB-like"/>
    <property type="match status" value="1"/>
</dbReference>
<name>A0A1F7XUP8_9BACT</name>
<sequence length="94" mass="10456">MFDKLNQAKDLIKLRQQAKKLQDELEQIEHVEERGGVKVKVNGAQHIVYIESDGQDMSELAELINRAMKEVQKKSAKKMMEMGGGLGGLLGGMS</sequence>
<organism evidence="2 3">
    <name type="scientific">Candidatus Woesebacteria bacterium RIFCSPHIGHO2_01_FULL_37_10</name>
    <dbReference type="NCBI Taxonomy" id="1802489"/>
    <lineage>
        <taxon>Bacteria</taxon>
        <taxon>Candidatus Woeseibacteriota</taxon>
    </lineage>
</organism>
<keyword evidence="1" id="KW-0175">Coiled coil</keyword>
<dbReference type="Proteomes" id="UP000178446">
    <property type="component" value="Unassembled WGS sequence"/>
</dbReference>
<comment type="caution">
    <text evidence="2">The sequence shown here is derived from an EMBL/GenBank/DDBJ whole genome shotgun (WGS) entry which is preliminary data.</text>
</comment>
<evidence type="ECO:0000313" key="2">
    <source>
        <dbReference type="EMBL" id="OGM18741.1"/>
    </source>
</evidence>
<proteinExistence type="predicted"/>
<dbReference type="Pfam" id="PF02575">
    <property type="entry name" value="YbaB_DNA_bd"/>
    <property type="match status" value="1"/>
</dbReference>
<dbReference type="Gene3D" id="3.30.1310.10">
    <property type="entry name" value="Nucleoid-associated protein YbaB-like domain"/>
    <property type="match status" value="1"/>
</dbReference>
<dbReference type="InterPro" id="IPR004401">
    <property type="entry name" value="YbaB/EbfC"/>
</dbReference>
<dbReference type="AlphaFoldDB" id="A0A1F7XUP8"/>
<feature type="coiled-coil region" evidence="1">
    <location>
        <begin position="4"/>
        <end position="77"/>
    </location>
</feature>
<evidence type="ECO:0000256" key="1">
    <source>
        <dbReference type="SAM" id="Coils"/>
    </source>
</evidence>
<evidence type="ECO:0008006" key="4">
    <source>
        <dbReference type="Google" id="ProtNLM"/>
    </source>
</evidence>
<protein>
    <recommendedName>
        <fullName evidence="4">Nucleoid-associated protein, YbaB/EbfC family</fullName>
    </recommendedName>
</protein>
<evidence type="ECO:0000313" key="3">
    <source>
        <dbReference type="Proteomes" id="UP000178446"/>
    </source>
</evidence>
<dbReference type="InterPro" id="IPR036894">
    <property type="entry name" value="YbaB-like_sf"/>
</dbReference>